<protein>
    <recommendedName>
        <fullName evidence="3">Nonsense-mediated mRNA decay factor SMG8</fullName>
    </recommendedName>
</protein>
<name>A0ABD3BP00_9LAMI</name>
<dbReference type="Proteomes" id="UP001632038">
    <property type="component" value="Unassembled WGS sequence"/>
</dbReference>
<accession>A0ABD3BP00</accession>
<evidence type="ECO:0000256" key="3">
    <source>
        <dbReference type="ARBA" id="ARBA00029509"/>
    </source>
</evidence>
<sequence length="58" mass="5984">MANVSCGAFAKCDKLLPAVKLPEVSVVGPVGSLSWTLIRVGSAKCCDPSKGLLQSGFF</sequence>
<organism evidence="4 5">
    <name type="scientific">Castilleja foliolosa</name>
    <dbReference type="NCBI Taxonomy" id="1961234"/>
    <lineage>
        <taxon>Eukaryota</taxon>
        <taxon>Viridiplantae</taxon>
        <taxon>Streptophyta</taxon>
        <taxon>Embryophyta</taxon>
        <taxon>Tracheophyta</taxon>
        <taxon>Spermatophyta</taxon>
        <taxon>Magnoliopsida</taxon>
        <taxon>eudicotyledons</taxon>
        <taxon>Gunneridae</taxon>
        <taxon>Pentapetalae</taxon>
        <taxon>asterids</taxon>
        <taxon>lamiids</taxon>
        <taxon>Lamiales</taxon>
        <taxon>Orobanchaceae</taxon>
        <taxon>Pedicularideae</taxon>
        <taxon>Castillejinae</taxon>
        <taxon>Castilleja</taxon>
    </lineage>
</organism>
<proteinExistence type="inferred from homology"/>
<dbReference type="PANTHER" id="PTHR13091:SF0">
    <property type="entry name" value="NONSENSE-MEDIATED MRNA DECAY FACTOR SMG8"/>
    <property type="match status" value="1"/>
</dbReference>
<dbReference type="GO" id="GO:0000184">
    <property type="term" value="P:nuclear-transcribed mRNA catabolic process, nonsense-mediated decay"/>
    <property type="evidence" value="ECO:0007669"/>
    <property type="project" value="UniProtKB-KW"/>
</dbReference>
<comment type="similarity">
    <text evidence="1">Belongs to the SMG8 family.</text>
</comment>
<dbReference type="InterPro" id="IPR019354">
    <property type="entry name" value="SMG8-like"/>
</dbReference>
<gene>
    <name evidence="4" type="ORF">CASFOL_037378</name>
</gene>
<evidence type="ECO:0000256" key="1">
    <source>
        <dbReference type="ARBA" id="ARBA00006443"/>
    </source>
</evidence>
<dbReference type="EMBL" id="JAVIJP010000078">
    <property type="protein sequence ID" value="KAL3618716.1"/>
    <property type="molecule type" value="Genomic_DNA"/>
</dbReference>
<keyword evidence="5" id="KW-1185">Reference proteome</keyword>
<reference evidence="5" key="1">
    <citation type="journal article" date="2024" name="IScience">
        <title>Strigolactones Initiate the Formation of Haustorium-like Structures in Castilleja.</title>
        <authorList>
            <person name="Buerger M."/>
            <person name="Peterson D."/>
            <person name="Chory J."/>
        </authorList>
    </citation>
    <scope>NUCLEOTIDE SEQUENCE [LARGE SCALE GENOMIC DNA]</scope>
</reference>
<dbReference type="AlphaFoldDB" id="A0ABD3BP00"/>
<dbReference type="PANTHER" id="PTHR13091">
    <property type="entry name" value="AMPLIFIED IN BREAST CANCER 2-RELATED"/>
    <property type="match status" value="1"/>
</dbReference>
<evidence type="ECO:0000313" key="5">
    <source>
        <dbReference type="Proteomes" id="UP001632038"/>
    </source>
</evidence>
<evidence type="ECO:0000256" key="2">
    <source>
        <dbReference type="ARBA" id="ARBA00023161"/>
    </source>
</evidence>
<evidence type="ECO:0000313" key="4">
    <source>
        <dbReference type="EMBL" id="KAL3618716.1"/>
    </source>
</evidence>
<keyword evidence="2" id="KW-0866">Nonsense-mediated mRNA decay</keyword>
<comment type="caution">
    <text evidence="4">The sequence shown here is derived from an EMBL/GenBank/DDBJ whole genome shotgun (WGS) entry which is preliminary data.</text>
</comment>